<evidence type="ECO:0000256" key="5">
    <source>
        <dbReference type="SAM" id="Phobius"/>
    </source>
</evidence>
<protein>
    <recommendedName>
        <fullName evidence="9">Adenylate cyclase</fullName>
    </recommendedName>
</protein>
<evidence type="ECO:0008006" key="9">
    <source>
        <dbReference type="Google" id="ProtNLM"/>
    </source>
</evidence>
<dbReference type="Pfam" id="PF07690">
    <property type="entry name" value="MFS_1"/>
    <property type="match status" value="1"/>
</dbReference>
<feature type="transmembrane region" description="Helical" evidence="5">
    <location>
        <begin position="148"/>
        <end position="172"/>
    </location>
</feature>
<dbReference type="Proteomes" id="UP000316759">
    <property type="component" value="Unassembled WGS sequence"/>
</dbReference>
<evidence type="ECO:0000256" key="1">
    <source>
        <dbReference type="ARBA" id="ARBA00004141"/>
    </source>
</evidence>
<evidence type="ECO:0000256" key="6">
    <source>
        <dbReference type="SAM" id="SignalP"/>
    </source>
</evidence>
<keyword evidence="6" id="KW-0732">Signal</keyword>
<keyword evidence="3 5" id="KW-1133">Transmembrane helix</keyword>
<dbReference type="InterPro" id="IPR011701">
    <property type="entry name" value="MFS"/>
</dbReference>
<organism evidence="7 8">
    <name type="scientific">Fasciola gigantica</name>
    <name type="common">Giant liver fluke</name>
    <dbReference type="NCBI Taxonomy" id="46835"/>
    <lineage>
        <taxon>Eukaryota</taxon>
        <taxon>Metazoa</taxon>
        <taxon>Spiralia</taxon>
        <taxon>Lophotrochozoa</taxon>
        <taxon>Platyhelminthes</taxon>
        <taxon>Trematoda</taxon>
        <taxon>Digenea</taxon>
        <taxon>Plagiorchiida</taxon>
        <taxon>Echinostomata</taxon>
        <taxon>Echinostomatoidea</taxon>
        <taxon>Fasciolidae</taxon>
        <taxon>Fasciola</taxon>
    </lineage>
</organism>
<feature type="transmembrane region" description="Helical" evidence="5">
    <location>
        <begin position="82"/>
        <end position="103"/>
    </location>
</feature>
<feature type="transmembrane region" description="Helical" evidence="5">
    <location>
        <begin position="346"/>
        <end position="366"/>
    </location>
</feature>
<comment type="subcellular location">
    <subcellularLocation>
        <location evidence="1">Membrane</location>
        <topology evidence="1">Multi-pass membrane protein</topology>
    </subcellularLocation>
</comment>
<feature type="transmembrane region" description="Helical" evidence="5">
    <location>
        <begin position="473"/>
        <end position="496"/>
    </location>
</feature>
<dbReference type="EMBL" id="SUNJ01012016">
    <property type="protein sequence ID" value="TPP58436.1"/>
    <property type="molecule type" value="Genomic_DNA"/>
</dbReference>
<feature type="transmembrane region" description="Helical" evidence="5">
    <location>
        <begin position="115"/>
        <end position="136"/>
    </location>
</feature>
<feature type="transmembrane region" description="Helical" evidence="5">
    <location>
        <begin position="407"/>
        <end position="432"/>
    </location>
</feature>
<proteinExistence type="predicted"/>
<feature type="signal peptide" evidence="6">
    <location>
        <begin position="1"/>
        <end position="25"/>
    </location>
</feature>
<accession>A0A504YD77</accession>
<evidence type="ECO:0000313" key="8">
    <source>
        <dbReference type="Proteomes" id="UP000316759"/>
    </source>
</evidence>
<name>A0A504YD77_FASGI</name>
<dbReference type="OrthoDB" id="3026777at2759"/>
<dbReference type="Gene3D" id="1.20.1250.20">
    <property type="entry name" value="MFS general substrate transporter like domains"/>
    <property type="match status" value="1"/>
</dbReference>
<feature type="chain" id="PRO_5021303034" description="Adenylate cyclase" evidence="6">
    <location>
        <begin position="26"/>
        <end position="531"/>
    </location>
</feature>
<comment type="caution">
    <text evidence="7">The sequence shown here is derived from an EMBL/GenBank/DDBJ whole genome shotgun (WGS) entry which is preliminary data.</text>
</comment>
<dbReference type="InterPro" id="IPR036259">
    <property type="entry name" value="MFS_trans_sf"/>
</dbReference>
<sequence length="531" mass="58292">MSLRCHTTCEIVLLLLGLLIPLFTSVETNIFIVDQYVYYRYSVAAGLPYGQSEVPEACQNVTINRLHDTDKEKRDWVQKNTAYLTSVNNFVITITAAFSTLVMGYVSDRYGRRSVLLWIMLTEALRVSLAAFIVMFNLNQWTVLVPNIIEGVLCGGLICAISQICVCVVDLTEHGDKTKMEAKRLILLTLFDAVACFSLAAGKAIAGNTIYYHGFAISAMISLILFVPGVIAVYWLPETREYLMIWKGEYKPDELVDPEGDTMNVTNSNKNTTLSSHVCGTFRTSVKELKKLLWTGNSASLTVIAILFLFSVAAIVDIQYLFLYLMGRPFCWNSAGVGLYCSLSDAVSAIFSLLVVLLVTFLGVSLRVRQPNTEIKNTLSEDSSEEQPCIPANRFSNRQLTKHQKTLIIFLVSGMVPVMLHKITMGVASFFPTPVATQILYVALALKVTRSLNIPVMRALLASGVDSGEQGRLFSLTALAERIGILISVSALPPIYAASVASVPATVFFITAAVLALAILLIGLLPALYSK</sequence>
<gene>
    <name evidence="7" type="ORF">FGIG_08546</name>
</gene>
<feature type="transmembrane region" description="Helical" evidence="5">
    <location>
        <begin position="299"/>
        <end position="326"/>
    </location>
</feature>
<evidence type="ECO:0000256" key="3">
    <source>
        <dbReference type="ARBA" id="ARBA00022989"/>
    </source>
</evidence>
<dbReference type="PANTHER" id="PTHR23507">
    <property type="entry name" value="ZGC:174356"/>
    <property type="match status" value="1"/>
</dbReference>
<dbReference type="GO" id="GO:0022857">
    <property type="term" value="F:transmembrane transporter activity"/>
    <property type="evidence" value="ECO:0007669"/>
    <property type="project" value="InterPro"/>
</dbReference>
<keyword evidence="4 5" id="KW-0472">Membrane</keyword>
<feature type="transmembrane region" description="Helical" evidence="5">
    <location>
        <begin position="211"/>
        <end position="236"/>
    </location>
</feature>
<dbReference type="PANTHER" id="PTHR23507:SF1">
    <property type="entry name" value="FI18259P1-RELATED"/>
    <property type="match status" value="1"/>
</dbReference>
<evidence type="ECO:0000256" key="4">
    <source>
        <dbReference type="ARBA" id="ARBA00023136"/>
    </source>
</evidence>
<keyword evidence="2 5" id="KW-0812">Transmembrane</keyword>
<evidence type="ECO:0000256" key="2">
    <source>
        <dbReference type="ARBA" id="ARBA00022692"/>
    </source>
</evidence>
<keyword evidence="8" id="KW-1185">Reference proteome</keyword>
<feature type="transmembrane region" description="Helical" evidence="5">
    <location>
        <begin position="508"/>
        <end position="529"/>
    </location>
</feature>
<dbReference type="GO" id="GO:0016020">
    <property type="term" value="C:membrane"/>
    <property type="evidence" value="ECO:0007669"/>
    <property type="project" value="UniProtKB-SubCell"/>
</dbReference>
<dbReference type="SUPFAM" id="SSF103473">
    <property type="entry name" value="MFS general substrate transporter"/>
    <property type="match status" value="1"/>
</dbReference>
<feature type="transmembrane region" description="Helical" evidence="5">
    <location>
        <begin position="184"/>
        <end position="205"/>
    </location>
</feature>
<dbReference type="AlphaFoldDB" id="A0A504YD77"/>
<reference evidence="7 8" key="1">
    <citation type="submission" date="2019-04" db="EMBL/GenBank/DDBJ databases">
        <title>Annotation for the trematode Fasciola gigantica.</title>
        <authorList>
            <person name="Choi Y.-J."/>
        </authorList>
    </citation>
    <scope>NUCLEOTIDE SEQUENCE [LARGE SCALE GENOMIC DNA]</scope>
    <source>
        <strain evidence="7">Uganda_cow_1</strain>
    </source>
</reference>
<evidence type="ECO:0000313" key="7">
    <source>
        <dbReference type="EMBL" id="TPP58436.1"/>
    </source>
</evidence>